<feature type="non-terminal residue" evidence="1">
    <location>
        <position position="1"/>
    </location>
</feature>
<proteinExistence type="predicted"/>
<protein>
    <submittedName>
        <fullName evidence="1">Uncharacterized protein</fullName>
    </submittedName>
</protein>
<comment type="caution">
    <text evidence="1">The sequence shown here is derived from an EMBL/GenBank/DDBJ whole genome shotgun (WGS) entry which is preliminary data.</text>
</comment>
<organism evidence="1">
    <name type="scientific">marine sediment metagenome</name>
    <dbReference type="NCBI Taxonomy" id="412755"/>
    <lineage>
        <taxon>unclassified sequences</taxon>
        <taxon>metagenomes</taxon>
        <taxon>ecological metagenomes</taxon>
    </lineage>
</organism>
<dbReference type="EMBL" id="BARS01054813">
    <property type="protein sequence ID" value="GAG51847.1"/>
    <property type="molecule type" value="Genomic_DNA"/>
</dbReference>
<name>X0YZF1_9ZZZZ</name>
<sequence>DGNPGSVLCKTTVAVSAPTNTTDGYLDVYISPSFKYNDLFSGVFGLVNLQDNNTWVADGATGSAKVDGNELYIQAIGSTTIETVLNIQLISFDGFATTPVTTLFQCSSNVYDGHGYIVIRLIDGDDGSDLPWCTGGDFLSSDNNHYTSVFTITYIATV</sequence>
<evidence type="ECO:0000313" key="1">
    <source>
        <dbReference type="EMBL" id="GAG51847.1"/>
    </source>
</evidence>
<reference evidence="1" key="1">
    <citation type="journal article" date="2014" name="Front. Microbiol.">
        <title>High frequency of phylogenetically diverse reductive dehalogenase-homologous genes in deep subseafloor sedimentary metagenomes.</title>
        <authorList>
            <person name="Kawai M."/>
            <person name="Futagami T."/>
            <person name="Toyoda A."/>
            <person name="Takaki Y."/>
            <person name="Nishi S."/>
            <person name="Hori S."/>
            <person name="Arai W."/>
            <person name="Tsubouchi T."/>
            <person name="Morono Y."/>
            <person name="Uchiyama I."/>
            <person name="Ito T."/>
            <person name="Fujiyama A."/>
            <person name="Inagaki F."/>
            <person name="Takami H."/>
        </authorList>
    </citation>
    <scope>NUCLEOTIDE SEQUENCE</scope>
    <source>
        <strain evidence="1">Expedition CK06-06</strain>
    </source>
</reference>
<gene>
    <name evidence="1" type="ORF">S01H1_81066</name>
</gene>
<accession>X0YZF1</accession>
<dbReference type="AlphaFoldDB" id="X0YZF1"/>